<name>A0ACC3TQ08_9ASCO</name>
<proteinExistence type="predicted"/>
<keyword evidence="2" id="KW-1185">Reference proteome</keyword>
<gene>
    <name evidence="1" type="ORF">V1517DRAFT_322676</name>
</gene>
<dbReference type="EMBL" id="MU970072">
    <property type="protein sequence ID" value="KAK9322732.1"/>
    <property type="molecule type" value="Genomic_DNA"/>
</dbReference>
<evidence type="ECO:0000313" key="1">
    <source>
        <dbReference type="EMBL" id="KAK9322732.1"/>
    </source>
</evidence>
<organism evidence="1 2">
    <name type="scientific">Lipomyces orientalis</name>
    <dbReference type="NCBI Taxonomy" id="1233043"/>
    <lineage>
        <taxon>Eukaryota</taxon>
        <taxon>Fungi</taxon>
        <taxon>Dikarya</taxon>
        <taxon>Ascomycota</taxon>
        <taxon>Saccharomycotina</taxon>
        <taxon>Lipomycetes</taxon>
        <taxon>Lipomycetales</taxon>
        <taxon>Lipomycetaceae</taxon>
        <taxon>Lipomyces</taxon>
    </lineage>
</organism>
<protein>
    <submittedName>
        <fullName evidence="1">GC-rich sequence DNA-binding factor-like protein-domain-containing protein</fullName>
    </submittedName>
</protein>
<dbReference type="Proteomes" id="UP001489719">
    <property type="component" value="Unassembled WGS sequence"/>
</dbReference>
<accession>A0ACC3TQ08</accession>
<comment type="caution">
    <text evidence="1">The sequence shown here is derived from an EMBL/GenBank/DDBJ whole genome shotgun (WGS) entry which is preliminary data.</text>
</comment>
<evidence type="ECO:0000313" key="2">
    <source>
        <dbReference type="Proteomes" id="UP001489719"/>
    </source>
</evidence>
<sequence length="820" mass="93011">MSSTSDLSDSDPDISSFRRGLGSFQRPKLADEDADEYEEEKSGIFSKTMRYRGVNFAPSANTPSNPLEESTKTGTSGSASPAAHSMDNVPAGPDEPSSAPRQSFLAARQRGGRSAGKVAGSYGKGASMFAKMGYVEGQGLGADGRGMLNPIEQRIRAGRLGLGGMKEKTKQAIDEARRRGEKVEGSEEEQEREMIDGISRPKSKQAPARRKPKIRYRTVEEIEASGMPVPSLWKDIIDMTGSEAKVLSDMSDFKSIEVPSTEEAENARLADLARRDLEMYADEWESLQSRRKWIAMEERRVTTDVDIENDKIERLARIVEIANELNSMAQDSASGGKALLSRLEDVGMKLEVLQFQYPEEIEKFRLDDIAVAAIHPIFRQLMSSWDPLVDHTYLKEHLLRWQTILRVQGGKDKMSGADNVAAADDIYLHRKRHMAAKNRATLFESMMAEIWLPQVRRAMQSEWDVHKPSSLVLLFEDWQGVLPPFIQSQLLEQIVLPRLHSAVTDWNPRKRGASAQPHQWIFPWMPLLGDHLKIVIGDVRHKFSSVMRDWDVSKGVIDGLDAWREVFGKDLESIVMRHIYPKLVGLLRAEFQVNPADQELEPLVAAFKWRRYFRSSKFSTLLEAEFFPKWWDVLFLWLTSEQPDFAEVNEWYKFWQDQFPRDVRDSPGIRSAFAKGLNLINRAVYLGPQAAVELKPIVEPATAESRKSKSKRRKESRPLSSKPSPRPEPGPQEAVPESTFKDVVEDYCMENNLLFIPIRQAHEILGHPLYRITASAGGRGGFLCYFDSEILWAKVRGAGPDQLEWEPLDFNEIDEWAQFK</sequence>
<reference evidence="2" key="1">
    <citation type="journal article" date="2024" name="Front. Bioeng. Biotechnol.">
        <title>Genome-scale model development and genomic sequencing of the oleaginous clade Lipomyces.</title>
        <authorList>
            <person name="Czajka J.J."/>
            <person name="Han Y."/>
            <person name="Kim J."/>
            <person name="Mondo S.J."/>
            <person name="Hofstad B.A."/>
            <person name="Robles A."/>
            <person name="Haridas S."/>
            <person name="Riley R."/>
            <person name="LaButti K."/>
            <person name="Pangilinan J."/>
            <person name="Andreopoulos W."/>
            <person name="Lipzen A."/>
            <person name="Yan J."/>
            <person name="Wang M."/>
            <person name="Ng V."/>
            <person name="Grigoriev I.V."/>
            <person name="Spatafora J.W."/>
            <person name="Magnuson J.K."/>
            <person name="Baker S.E."/>
            <person name="Pomraning K.R."/>
        </authorList>
    </citation>
    <scope>NUCLEOTIDE SEQUENCE [LARGE SCALE GENOMIC DNA]</scope>
    <source>
        <strain evidence="2">CBS 10300</strain>
    </source>
</reference>